<dbReference type="InterPro" id="IPR045709">
    <property type="entry name" value="DUF6065"/>
</dbReference>
<name>A0ABQ5VRD1_9RHOB</name>
<proteinExistence type="predicted"/>
<evidence type="ECO:0000313" key="1">
    <source>
        <dbReference type="EMBL" id="GLQ33961.1"/>
    </source>
</evidence>
<dbReference type="RefSeq" id="WP_284375391.1">
    <property type="nucleotide sequence ID" value="NZ_BSNN01000002.1"/>
</dbReference>
<evidence type="ECO:0000313" key="2">
    <source>
        <dbReference type="Proteomes" id="UP001156694"/>
    </source>
</evidence>
<protein>
    <submittedName>
        <fullName evidence="1">Uncharacterized protein</fullName>
    </submittedName>
</protein>
<dbReference type="EMBL" id="BSNN01000002">
    <property type="protein sequence ID" value="GLQ33961.1"/>
    <property type="molecule type" value="Genomic_DNA"/>
</dbReference>
<accession>A0ABQ5VRD1</accession>
<gene>
    <name evidence="1" type="ORF">GCM10007939_02440</name>
</gene>
<dbReference type="Pfam" id="PF19541">
    <property type="entry name" value="DUF6065"/>
    <property type="match status" value="1"/>
</dbReference>
<organism evidence="1 2">
    <name type="scientific">Amylibacter marinus</name>
    <dbReference type="NCBI Taxonomy" id="1475483"/>
    <lineage>
        <taxon>Bacteria</taxon>
        <taxon>Pseudomonadati</taxon>
        <taxon>Pseudomonadota</taxon>
        <taxon>Alphaproteobacteria</taxon>
        <taxon>Rhodobacterales</taxon>
        <taxon>Paracoccaceae</taxon>
        <taxon>Amylibacter</taxon>
    </lineage>
</organism>
<reference evidence="2" key="1">
    <citation type="journal article" date="2019" name="Int. J. Syst. Evol. Microbiol.">
        <title>The Global Catalogue of Microorganisms (GCM) 10K type strain sequencing project: providing services to taxonomists for standard genome sequencing and annotation.</title>
        <authorList>
            <consortium name="The Broad Institute Genomics Platform"/>
            <consortium name="The Broad Institute Genome Sequencing Center for Infectious Disease"/>
            <person name="Wu L."/>
            <person name="Ma J."/>
        </authorList>
    </citation>
    <scope>NUCLEOTIDE SEQUENCE [LARGE SCALE GENOMIC DNA]</scope>
    <source>
        <strain evidence="2">NBRC 110140</strain>
    </source>
</reference>
<keyword evidence="2" id="KW-1185">Reference proteome</keyword>
<sequence length="243" mass="28189">MSVFRFFKCYKNAPNIIRADKSGLGTMPAAAFQYCEAMRVASSYGWHVFPPKDIHLNFDGKEVFFFQDGQWFPMKSTNFEAEFREHWASLAPENLEEKDPPFLTELFVPGMVQIWSGYFLETNPGWSTLIRPVSNFDVRSSFSCFEGLVETDRFNPLPLFINIKLNATNREIYIPMNKPLFQIQPVLKESYGSVLSEGEIIEMDRDNEDIFPWQKYLNTVRDNETKASQKPGRYAVSIRKSTK</sequence>
<dbReference type="Proteomes" id="UP001156694">
    <property type="component" value="Unassembled WGS sequence"/>
</dbReference>
<comment type="caution">
    <text evidence="1">The sequence shown here is derived from an EMBL/GenBank/DDBJ whole genome shotgun (WGS) entry which is preliminary data.</text>
</comment>